<evidence type="ECO:0000259" key="7">
    <source>
        <dbReference type="Pfam" id="PF06429"/>
    </source>
</evidence>
<comment type="subcellular location">
    <subcellularLocation>
        <location evidence="1 6">Bacterial flagellum basal body</location>
    </subcellularLocation>
</comment>
<dbReference type="Pfam" id="PF06429">
    <property type="entry name" value="Flg_bbr_C"/>
    <property type="match status" value="1"/>
</dbReference>
<organism evidence="8 9">
    <name type="scientific">Ralstonia pickettii</name>
    <name type="common">Burkholderia pickettii</name>
    <dbReference type="NCBI Taxonomy" id="329"/>
    <lineage>
        <taxon>Bacteria</taxon>
        <taxon>Pseudomonadati</taxon>
        <taxon>Pseudomonadota</taxon>
        <taxon>Betaproteobacteria</taxon>
        <taxon>Burkholderiales</taxon>
        <taxon>Burkholderiaceae</taxon>
        <taxon>Ralstonia</taxon>
    </lineage>
</organism>
<evidence type="ECO:0000256" key="5">
    <source>
        <dbReference type="ARBA" id="ARBA00025933"/>
    </source>
</evidence>
<dbReference type="EMBL" id="WJYN01000006">
    <property type="protein sequence ID" value="MRT00158.1"/>
    <property type="molecule type" value="Genomic_DNA"/>
</dbReference>
<keyword evidence="8" id="KW-0282">Flagellum</keyword>
<accession>A0A7X2LCD9</accession>
<dbReference type="InterPro" id="IPR006299">
    <property type="entry name" value="FlgC"/>
</dbReference>
<evidence type="ECO:0000256" key="1">
    <source>
        <dbReference type="ARBA" id="ARBA00004117"/>
    </source>
</evidence>
<dbReference type="RefSeq" id="WP_154207476.1">
    <property type="nucleotide sequence ID" value="NZ_WJYN01000006.1"/>
</dbReference>
<keyword evidence="8" id="KW-0969">Cilium</keyword>
<keyword evidence="4 6" id="KW-0975">Bacterial flagellum</keyword>
<evidence type="ECO:0000256" key="6">
    <source>
        <dbReference type="RuleBase" id="RU362062"/>
    </source>
</evidence>
<reference evidence="8 9" key="1">
    <citation type="submission" date="2019-11" db="EMBL/GenBank/DDBJ databases">
        <title>Phenotypic characterization of an OXA-22 and OXA-60 co-producing Ralstonia pickettii clinical strain.</title>
        <authorList>
            <person name="He F."/>
        </authorList>
    </citation>
    <scope>NUCLEOTIDE SEQUENCE [LARGE SCALE GENOMIC DNA]</scope>
    <source>
        <strain evidence="8 9">PSLESD1</strain>
    </source>
</reference>
<evidence type="ECO:0000313" key="8">
    <source>
        <dbReference type="EMBL" id="MRT00158.1"/>
    </source>
</evidence>
<feature type="domain" description="Flagellar basal-body/hook protein C-terminal" evidence="7">
    <location>
        <begin position="110"/>
        <end position="152"/>
    </location>
</feature>
<dbReference type="PANTHER" id="PTHR30435">
    <property type="entry name" value="FLAGELLAR PROTEIN"/>
    <property type="match status" value="1"/>
</dbReference>
<comment type="subunit">
    <text evidence="5 6">The basal body constitutes a major portion of the flagellar organelle and consists of four rings (L,P,S, and M) mounted on a central rod. The rod consists of about 26 subunits of FlgG in the distal portion, and FlgB, FlgC and FlgF are thought to build up the proximal portion of the rod with about 6 subunits each.</text>
</comment>
<keyword evidence="8" id="KW-0966">Cell projection</keyword>
<evidence type="ECO:0000256" key="3">
    <source>
        <dbReference type="ARBA" id="ARBA00017941"/>
    </source>
</evidence>
<evidence type="ECO:0000256" key="2">
    <source>
        <dbReference type="ARBA" id="ARBA00009677"/>
    </source>
</evidence>
<name>A0A7X2LCD9_RALPI</name>
<dbReference type="GO" id="GO:0071978">
    <property type="term" value="P:bacterial-type flagellum-dependent swarming motility"/>
    <property type="evidence" value="ECO:0007669"/>
    <property type="project" value="TreeGrafter"/>
</dbReference>
<dbReference type="InterPro" id="IPR010930">
    <property type="entry name" value="Flg_bb/hook_C_dom"/>
</dbReference>
<comment type="similarity">
    <text evidence="2">Belongs to the flagella basal body rod proteins family.</text>
</comment>
<dbReference type="GO" id="GO:0030694">
    <property type="term" value="C:bacterial-type flagellum basal body, rod"/>
    <property type="evidence" value="ECO:0007669"/>
    <property type="project" value="UniProtKB-UniRule"/>
</dbReference>
<evidence type="ECO:0000256" key="4">
    <source>
        <dbReference type="ARBA" id="ARBA00023143"/>
    </source>
</evidence>
<gene>
    <name evidence="8" type="primary">flgC</name>
    <name evidence="8" type="ORF">GJQ57_16070</name>
</gene>
<dbReference type="PANTHER" id="PTHR30435:SF2">
    <property type="entry name" value="FLAGELLAR BASAL-BODY ROD PROTEIN FLGC"/>
    <property type="match status" value="1"/>
</dbReference>
<protein>
    <recommendedName>
        <fullName evidence="3 6">Flagellar basal-body rod protein FlgC</fullName>
    </recommendedName>
</protein>
<comment type="caution">
    <text evidence="8">The sequence shown here is derived from an EMBL/GenBank/DDBJ whole genome shotgun (WGS) entry which is preliminary data.</text>
</comment>
<dbReference type="AlphaFoldDB" id="A0A7X2LCD9"/>
<dbReference type="NCBIfam" id="TIGR01395">
    <property type="entry name" value="FlgC"/>
    <property type="match status" value="1"/>
</dbReference>
<sequence length="157" mass="16596">MDYRSAFAISAAGMAVERTRVDVSALNLANANTVLGAEGSNYQPLRVVAQAAPLGLGQDTGLSAFSNRVDQGLETYELSQLSLPQVRTEPTGARPRMVYEPGHPLANDKGFVAYQGVDTATEMVTMMSALRAYEANVAAMNTARTLALKALDIGGQS</sequence>
<evidence type="ECO:0000313" key="9">
    <source>
        <dbReference type="Proteomes" id="UP000441032"/>
    </source>
</evidence>
<proteinExistence type="inferred from homology"/>
<dbReference type="Proteomes" id="UP000441032">
    <property type="component" value="Unassembled WGS sequence"/>
</dbReference>